<dbReference type="Pfam" id="PF06580">
    <property type="entry name" value="His_kinase"/>
    <property type="match status" value="1"/>
</dbReference>
<dbReference type="InterPro" id="IPR010559">
    <property type="entry name" value="Sig_transdc_His_kin_internal"/>
</dbReference>
<keyword evidence="7 14" id="KW-0812">Transmembrane</keyword>
<feature type="domain" description="Histidine kinase" evidence="15">
    <location>
        <begin position="303"/>
        <end position="484"/>
    </location>
</feature>
<keyword evidence="12" id="KW-0902">Two-component regulatory system</keyword>
<dbReference type="SMART" id="SM00304">
    <property type="entry name" value="HAMP"/>
    <property type="match status" value="1"/>
</dbReference>
<dbReference type="GO" id="GO:0000155">
    <property type="term" value="F:phosphorelay sensor kinase activity"/>
    <property type="evidence" value="ECO:0007669"/>
    <property type="project" value="InterPro"/>
</dbReference>
<dbReference type="EMBL" id="FNPI01000001">
    <property type="protein sequence ID" value="SDY02934.1"/>
    <property type="molecule type" value="Genomic_DNA"/>
</dbReference>
<evidence type="ECO:0000256" key="10">
    <source>
        <dbReference type="ARBA" id="ARBA00022840"/>
    </source>
</evidence>
<dbReference type="InterPro" id="IPR004358">
    <property type="entry name" value="Sig_transdc_His_kin-like_C"/>
</dbReference>
<evidence type="ECO:0000256" key="13">
    <source>
        <dbReference type="ARBA" id="ARBA00023136"/>
    </source>
</evidence>
<keyword evidence="6" id="KW-0808">Transferase</keyword>
<evidence type="ECO:0000256" key="12">
    <source>
        <dbReference type="ARBA" id="ARBA00023012"/>
    </source>
</evidence>
<keyword evidence="18" id="KW-1185">Reference proteome</keyword>
<dbReference type="SUPFAM" id="SSF158472">
    <property type="entry name" value="HAMP domain-like"/>
    <property type="match status" value="1"/>
</dbReference>
<dbReference type="InterPro" id="IPR003660">
    <property type="entry name" value="HAMP_dom"/>
</dbReference>
<evidence type="ECO:0000313" key="17">
    <source>
        <dbReference type="EMBL" id="SDY02934.1"/>
    </source>
</evidence>
<evidence type="ECO:0000256" key="4">
    <source>
        <dbReference type="ARBA" id="ARBA00022475"/>
    </source>
</evidence>
<accession>A0A1H3GK94</accession>
<dbReference type="STRING" id="1503961.SAMN05421736_101177"/>
<dbReference type="PRINTS" id="PR00344">
    <property type="entry name" value="BCTRLSENSOR"/>
</dbReference>
<comment type="subcellular location">
    <subcellularLocation>
        <location evidence="2">Cell membrane</location>
        <topology evidence="2">Multi-pass membrane protein</topology>
    </subcellularLocation>
</comment>
<evidence type="ECO:0000256" key="2">
    <source>
        <dbReference type="ARBA" id="ARBA00004651"/>
    </source>
</evidence>
<evidence type="ECO:0000259" key="16">
    <source>
        <dbReference type="PROSITE" id="PS50885"/>
    </source>
</evidence>
<reference evidence="18" key="1">
    <citation type="submission" date="2016-10" db="EMBL/GenBank/DDBJ databases">
        <authorList>
            <person name="Varghese N."/>
            <person name="Submissions S."/>
        </authorList>
    </citation>
    <scope>NUCLEOTIDE SEQUENCE [LARGE SCALE GENOMIC DNA]</scope>
    <source>
        <strain evidence="18">SP</strain>
    </source>
</reference>
<evidence type="ECO:0000256" key="5">
    <source>
        <dbReference type="ARBA" id="ARBA00022553"/>
    </source>
</evidence>
<dbReference type="GO" id="GO:0005524">
    <property type="term" value="F:ATP binding"/>
    <property type="evidence" value="ECO:0007669"/>
    <property type="project" value="UniProtKB-KW"/>
</dbReference>
<dbReference type="CDD" id="cd06225">
    <property type="entry name" value="HAMP"/>
    <property type="match status" value="1"/>
</dbReference>
<dbReference type="Gene3D" id="6.10.340.10">
    <property type="match status" value="1"/>
</dbReference>
<keyword evidence="10" id="KW-0067">ATP-binding</keyword>
<evidence type="ECO:0000256" key="8">
    <source>
        <dbReference type="ARBA" id="ARBA00022741"/>
    </source>
</evidence>
<dbReference type="SMART" id="SM00387">
    <property type="entry name" value="HATPase_c"/>
    <property type="match status" value="1"/>
</dbReference>
<dbReference type="PROSITE" id="PS50109">
    <property type="entry name" value="HIS_KIN"/>
    <property type="match status" value="1"/>
</dbReference>
<dbReference type="GO" id="GO:0005886">
    <property type="term" value="C:plasma membrane"/>
    <property type="evidence" value="ECO:0007669"/>
    <property type="project" value="UniProtKB-SubCell"/>
</dbReference>
<keyword evidence="13 14" id="KW-0472">Membrane</keyword>
<proteinExistence type="predicted"/>
<dbReference type="AlphaFoldDB" id="A0A1H3GK94"/>
<evidence type="ECO:0000313" key="18">
    <source>
        <dbReference type="Proteomes" id="UP000198935"/>
    </source>
</evidence>
<dbReference type="OrthoDB" id="9776552at2"/>
<evidence type="ECO:0000259" key="15">
    <source>
        <dbReference type="PROSITE" id="PS50109"/>
    </source>
</evidence>
<keyword evidence="11 14" id="KW-1133">Transmembrane helix</keyword>
<dbReference type="PANTHER" id="PTHR34220">
    <property type="entry name" value="SENSOR HISTIDINE KINASE YPDA"/>
    <property type="match status" value="1"/>
</dbReference>
<sequence>MKSSKRLTMPIRKKFTLYFIVFFFILISLSLFSNFNYNQTVHQYNHIQERFFLLNDVSQKSTKTYEAMDVFLNKQLATDYEQYRNSRQALVEAKDLLKEKFQNEHNYTSTKNYLSMIDSLLEESDTAIAAFLADDLEVYSSRQKEAFMLIGFIQDQTLSLLNDDLSMFQTYYDAINERNDYMQLTLISMTATALVSGLFITYLFSNSITAPIYQLTETARQVSAGELDGPKLPESNDEIGFLAQTFNKMRIDLANNVRQLKEKSEQEKLLKEMELKSLQSQINPHFLFNTLNTISKCALIDGSEKIYKLINSLSKMLRYNLGSMDKPVTLSDEINVVQDYFYIQKTRFESRVRFVVNISKECLSLKIPVLTLQPLVENAFIHGIEPYEQQGLIEIEGYTEDQFIVLNIRDNGIGMDFQTKQRILNKSYHTSPNITANASGHSTGLGLTNVLKRLELFYHFQHRVTIDSEAGKGTMIQLMLPKHSEEEGSYV</sequence>
<dbReference type="PANTHER" id="PTHR34220:SF11">
    <property type="entry name" value="SENSOR PROTEIN KINASE HPTS"/>
    <property type="match status" value="1"/>
</dbReference>
<evidence type="ECO:0000256" key="7">
    <source>
        <dbReference type="ARBA" id="ARBA00022692"/>
    </source>
</evidence>
<dbReference type="PROSITE" id="PS50885">
    <property type="entry name" value="HAMP"/>
    <property type="match status" value="1"/>
</dbReference>
<evidence type="ECO:0000256" key="1">
    <source>
        <dbReference type="ARBA" id="ARBA00000085"/>
    </source>
</evidence>
<keyword evidence="5" id="KW-0597">Phosphoprotein</keyword>
<dbReference type="InterPro" id="IPR003594">
    <property type="entry name" value="HATPase_dom"/>
</dbReference>
<keyword evidence="4" id="KW-1003">Cell membrane</keyword>
<organism evidence="17 18">
    <name type="scientific">Evansella caseinilytica</name>
    <dbReference type="NCBI Taxonomy" id="1503961"/>
    <lineage>
        <taxon>Bacteria</taxon>
        <taxon>Bacillati</taxon>
        <taxon>Bacillota</taxon>
        <taxon>Bacilli</taxon>
        <taxon>Bacillales</taxon>
        <taxon>Bacillaceae</taxon>
        <taxon>Evansella</taxon>
    </lineage>
</organism>
<feature type="domain" description="HAMP" evidence="16">
    <location>
        <begin position="206"/>
        <end position="258"/>
    </location>
</feature>
<dbReference type="SUPFAM" id="SSF55874">
    <property type="entry name" value="ATPase domain of HSP90 chaperone/DNA topoisomerase II/histidine kinase"/>
    <property type="match status" value="1"/>
</dbReference>
<dbReference type="Pfam" id="PF02518">
    <property type="entry name" value="HATPase_c"/>
    <property type="match status" value="1"/>
</dbReference>
<protein>
    <recommendedName>
        <fullName evidence="3">histidine kinase</fullName>
        <ecNumber evidence="3">2.7.13.3</ecNumber>
    </recommendedName>
</protein>
<feature type="transmembrane region" description="Helical" evidence="14">
    <location>
        <begin position="15"/>
        <end position="35"/>
    </location>
</feature>
<evidence type="ECO:0000256" key="9">
    <source>
        <dbReference type="ARBA" id="ARBA00022777"/>
    </source>
</evidence>
<dbReference type="InterPro" id="IPR005467">
    <property type="entry name" value="His_kinase_dom"/>
</dbReference>
<name>A0A1H3GK94_9BACI</name>
<dbReference type="InterPro" id="IPR050640">
    <property type="entry name" value="Bact_2-comp_sensor_kinase"/>
</dbReference>
<feature type="transmembrane region" description="Helical" evidence="14">
    <location>
        <begin position="181"/>
        <end position="204"/>
    </location>
</feature>
<keyword evidence="8" id="KW-0547">Nucleotide-binding</keyword>
<keyword evidence="9 17" id="KW-0418">Kinase</keyword>
<comment type="catalytic activity">
    <reaction evidence="1">
        <text>ATP + protein L-histidine = ADP + protein N-phospho-L-histidine.</text>
        <dbReference type="EC" id="2.7.13.3"/>
    </reaction>
</comment>
<evidence type="ECO:0000256" key="11">
    <source>
        <dbReference type="ARBA" id="ARBA00022989"/>
    </source>
</evidence>
<dbReference type="EC" id="2.7.13.3" evidence="3"/>
<dbReference type="InterPro" id="IPR036890">
    <property type="entry name" value="HATPase_C_sf"/>
</dbReference>
<dbReference type="Gene3D" id="3.30.565.10">
    <property type="entry name" value="Histidine kinase-like ATPase, C-terminal domain"/>
    <property type="match status" value="1"/>
</dbReference>
<gene>
    <name evidence="17" type="ORF">SAMN05421736_101177</name>
</gene>
<evidence type="ECO:0000256" key="6">
    <source>
        <dbReference type="ARBA" id="ARBA00022679"/>
    </source>
</evidence>
<evidence type="ECO:0000256" key="3">
    <source>
        <dbReference type="ARBA" id="ARBA00012438"/>
    </source>
</evidence>
<dbReference type="Proteomes" id="UP000198935">
    <property type="component" value="Unassembled WGS sequence"/>
</dbReference>
<evidence type="ECO:0000256" key="14">
    <source>
        <dbReference type="SAM" id="Phobius"/>
    </source>
</evidence>
<dbReference type="Pfam" id="PF00672">
    <property type="entry name" value="HAMP"/>
    <property type="match status" value="1"/>
</dbReference>